<dbReference type="GO" id="GO:0016491">
    <property type="term" value="F:oxidoreductase activity"/>
    <property type="evidence" value="ECO:0007669"/>
    <property type="project" value="InterPro"/>
</dbReference>
<evidence type="ECO:0000313" key="3">
    <source>
        <dbReference type="Proteomes" id="UP000000925"/>
    </source>
</evidence>
<sequence>MIKDRTDVLVIGAGIAGLLCGYELQRCGLNVRVLDKARGVGGRMATRRLGGGRADHGAQFFTVREQRFRGYVDEWLNAGVIREWFRHSKVDHHPDGHPRYVGVDGMHAVPKFLASGMDVRCEQLVNRVVRVPGGWEAYTDSGAQYAAAELVLALPLPQILALLHVSRVPLPAEYRSQLSALRYEKALAALLVLEGGSEVPEPGFVRFSDGRLTWIADNYQKGISPAVTTLTLHSSPEFAHAYWDAEDSLRGALMVEAAQPFIGSAVKAVAIHRWAFTLPVEPLSQPLVSLPELQLTLAGDAFGGPRVEGAALSGICAADALSGQLV</sequence>
<gene>
    <name evidence="2" type="ordered locus">Caka_1904</name>
</gene>
<dbReference type="InterPro" id="IPR002937">
    <property type="entry name" value="Amino_oxidase"/>
</dbReference>
<reference evidence="2 3" key="1">
    <citation type="journal article" date="2010" name="Stand. Genomic Sci.">
        <title>Complete genome sequence of Coraliomargarita akajimensis type strain (04OKA010-24).</title>
        <authorList>
            <person name="Mavromatis K."/>
            <person name="Abt B."/>
            <person name="Brambilla E."/>
            <person name="Lapidus A."/>
            <person name="Copeland A."/>
            <person name="Deshpande S."/>
            <person name="Nolan M."/>
            <person name="Lucas S."/>
            <person name="Tice H."/>
            <person name="Cheng J.F."/>
            <person name="Han C."/>
            <person name="Detter J.C."/>
            <person name="Woyke T."/>
            <person name="Goodwin L."/>
            <person name="Pitluck S."/>
            <person name="Held B."/>
            <person name="Brettin T."/>
            <person name="Tapia R."/>
            <person name="Ivanova N."/>
            <person name="Mikhailova N."/>
            <person name="Pati A."/>
            <person name="Liolios K."/>
            <person name="Chen A."/>
            <person name="Palaniappan K."/>
            <person name="Land M."/>
            <person name="Hauser L."/>
            <person name="Chang Y.J."/>
            <person name="Jeffries C.D."/>
            <person name="Rohde M."/>
            <person name="Goker M."/>
            <person name="Bristow J."/>
            <person name="Eisen J.A."/>
            <person name="Markowitz V."/>
            <person name="Hugenholtz P."/>
            <person name="Klenk H.P."/>
            <person name="Kyrpides N.C."/>
        </authorList>
    </citation>
    <scope>NUCLEOTIDE SEQUENCE [LARGE SCALE GENOMIC DNA]</scope>
    <source>
        <strain evidence="3">DSM 45221 / IAM 15411 / JCM 23193 / KCTC 12865</strain>
    </source>
</reference>
<dbReference type="Pfam" id="PF13450">
    <property type="entry name" value="NAD_binding_8"/>
    <property type="match status" value="1"/>
</dbReference>
<dbReference type="KEGG" id="caa:Caka_1904"/>
<feature type="domain" description="Amine oxidase" evidence="1">
    <location>
        <begin position="100"/>
        <end position="321"/>
    </location>
</feature>
<dbReference type="RefSeq" id="WP_013043644.1">
    <property type="nucleotide sequence ID" value="NC_014008.1"/>
</dbReference>
<dbReference type="eggNOG" id="COG3380">
    <property type="taxonomic scope" value="Bacteria"/>
</dbReference>
<dbReference type="EMBL" id="CP001998">
    <property type="protein sequence ID" value="ADE54922.1"/>
    <property type="molecule type" value="Genomic_DNA"/>
</dbReference>
<organism evidence="2 3">
    <name type="scientific">Coraliomargarita akajimensis (strain DSM 45221 / IAM 15411 / JCM 23193 / KCTC 12865 / 04OKA010-24)</name>
    <dbReference type="NCBI Taxonomy" id="583355"/>
    <lineage>
        <taxon>Bacteria</taxon>
        <taxon>Pseudomonadati</taxon>
        <taxon>Verrucomicrobiota</taxon>
        <taxon>Opitutia</taxon>
        <taxon>Puniceicoccales</taxon>
        <taxon>Coraliomargaritaceae</taxon>
        <taxon>Coraliomargarita</taxon>
    </lineage>
</organism>
<name>D5EKL5_CORAD</name>
<dbReference type="Proteomes" id="UP000000925">
    <property type="component" value="Chromosome"/>
</dbReference>
<evidence type="ECO:0000259" key="1">
    <source>
        <dbReference type="Pfam" id="PF01593"/>
    </source>
</evidence>
<protein>
    <submittedName>
        <fullName evidence="2">Fumarate reductase/succinate dehydrogenase flavoprotein domain protein</fullName>
    </submittedName>
</protein>
<dbReference type="PANTHER" id="PTHR16128:SF5">
    <property type="entry name" value="FAD_NAD(P)-BINDING OXIDOREDUCTASE FAMILY PROTEIN"/>
    <property type="match status" value="1"/>
</dbReference>
<dbReference type="Pfam" id="PF01593">
    <property type="entry name" value="Amino_oxidase"/>
    <property type="match status" value="1"/>
</dbReference>
<dbReference type="PANTHER" id="PTHR16128">
    <property type="entry name" value="FAD/NAD(P)-BINDING OXIDOREDUCTASE FAMILY PROTEIN"/>
    <property type="match status" value="1"/>
</dbReference>
<dbReference type="HOGENOM" id="CLU_036034_0_0_0"/>
<dbReference type="AlphaFoldDB" id="D5EKL5"/>
<evidence type="ECO:0000313" key="2">
    <source>
        <dbReference type="EMBL" id="ADE54922.1"/>
    </source>
</evidence>
<dbReference type="InterPro" id="IPR036188">
    <property type="entry name" value="FAD/NAD-bd_sf"/>
</dbReference>
<dbReference type="Gene3D" id="3.50.50.60">
    <property type="entry name" value="FAD/NAD(P)-binding domain"/>
    <property type="match status" value="1"/>
</dbReference>
<dbReference type="SUPFAM" id="SSF51905">
    <property type="entry name" value="FAD/NAD(P)-binding domain"/>
    <property type="match status" value="1"/>
</dbReference>
<keyword evidence="3" id="KW-1185">Reference proteome</keyword>
<dbReference type="STRING" id="583355.Caka_1904"/>
<dbReference type="Gene3D" id="3.90.660.10">
    <property type="match status" value="1"/>
</dbReference>
<proteinExistence type="predicted"/>
<accession>D5EKL5</accession>